<proteinExistence type="predicted"/>
<evidence type="ECO:0000313" key="3">
    <source>
        <dbReference type="EMBL" id="KOF03911.1"/>
    </source>
</evidence>
<feature type="transmembrane region" description="Helical" evidence="2">
    <location>
        <begin position="268"/>
        <end position="290"/>
    </location>
</feature>
<keyword evidence="2" id="KW-0472">Membrane</keyword>
<feature type="transmembrane region" description="Helical" evidence="2">
    <location>
        <begin position="101"/>
        <end position="120"/>
    </location>
</feature>
<dbReference type="AlphaFoldDB" id="A0A0L8ANR9"/>
<reference evidence="4" key="1">
    <citation type="submission" date="2014-11" db="EMBL/GenBank/DDBJ databases">
        <title>Genome sequencing of Roseivirga sp. D-25.</title>
        <authorList>
            <person name="Selvaratnam C."/>
            <person name="Thevarajoo S."/>
            <person name="Goh K.M."/>
            <person name="Eee R."/>
            <person name="Chan K.-G."/>
            <person name="Chong C.S."/>
        </authorList>
    </citation>
    <scope>NUCLEOTIDE SEQUENCE [LARGE SCALE GENOMIC DNA]</scope>
    <source>
        <strain evidence="4">D-25</strain>
    </source>
</reference>
<feature type="transmembrane region" description="Helical" evidence="2">
    <location>
        <begin position="29"/>
        <end position="52"/>
    </location>
</feature>
<comment type="caution">
    <text evidence="3">The sequence shown here is derived from an EMBL/GenBank/DDBJ whole genome shotgun (WGS) entry which is preliminary data.</text>
</comment>
<keyword evidence="2" id="KW-0812">Transmembrane</keyword>
<dbReference type="RefSeq" id="WP_071426686.1">
    <property type="nucleotide sequence ID" value="NZ_JSVA01000004.1"/>
</dbReference>
<dbReference type="PATRIC" id="fig|1566026.4.peg.2273"/>
<protein>
    <recommendedName>
        <fullName evidence="5">DUF4407 domain-containing protein</fullName>
    </recommendedName>
</protein>
<feature type="transmembrane region" description="Helical" evidence="2">
    <location>
        <begin position="58"/>
        <end position="80"/>
    </location>
</feature>
<dbReference type="InterPro" id="IPR025519">
    <property type="entry name" value="DUF4407"/>
</dbReference>
<evidence type="ECO:0000256" key="1">
    <source>
        <dbReference type="SAM" id="Coils"/>
    </source>
</evidence>
<gene>
    <name evidence="3" type="ORF">OB69_02550</name>
</gene>
<keyword evidence="1" id="KW-0175">Coiled coil</keyword>
<keyword evidence="2" id="KW-1133">Transmembrane helix</keyword>
<dbReference type="Proteomes" id="UP000036908">
    <property type="component" value="Unassembled WGS sequence"/>
</dbReference>
<evidence type="ECO:0008006" key="5">
    <source>
        <dbReference type="Google" id="ProtNLM"/>
    </source>
</evidence>
<keyword evidence="4" id="KW-1185">Reference proteome</keyword>
<accession>A0A0L8ANR9</accession>
<evidence type="ECO:0000313" key="4">
    <source>
        <dbReference type="Proteomes" id="UP000036908"/>
    </source>
</evidence>
<sequence>MQHLKEFFWFCAGVNRSLLNRCPTDASKYTGIGAAVFFTGVLAALSGGYAFHTVFENVWWALAFGLLWGTIIFNLDRFIVSTMRKNKKGFGREFLTASPRILLAIMLAIVISKPLELRIFSKEIDRKLITLEEEIYQKEIIDLERRYTTQLATIDGQISNLKAEIVAKTEKRDELAKAAQEEADGTGGSGKRNAGPIYQIKKADADQAQKELAELQALNLPLIANKQQEWDALFEAKQTEIANLKRNPWNGMAAQLQALRILGEENTAIHFANIFIMLLFILLECTPILAKLISGRGPYDEMLEIREHFYKNHNIEKLAEMDHNTYEKVKGYSTFPGN</sequence>
<dbReference type="EMBL" id="JSVA01000004">
    <property type="protein sequence ID" value="KOF03911.1"/>
    <property type="molecule type" value="Genomic_DNA"/>
</dbReference>
<feature type="coiled-coil region" evidence="1">
    <location>
        <begin position="158"/>
        <end position="218"/>
    </location>
</feature>
<dbReference type="Pfam" id="PF14362">
    <property type="entry name" value="DUF4407"/>
    <property type="match status" value="1"/>
</dbReference>
<name>A0A0L8ANR9_9BACT</name>
<evidence type="ECO:0000256" key="2">
    <source>
        <dbReference type="SAM" id="Phobius"/>
    </source>
</evidence>
<organism evidence="3 4">
    <name type="scientific">Roseivirga seohaensis subsp. aquiponti</name>
    <dbReference type="NCBI Taxonomy" id="1566026"/>
    <lineage>
        <taxon>Bacteria</taxon>
        <taxon>Pseudomonadati</taxon>
        <taxon>Bacteroidota</taxon>
        <taxon>Cytophagia</taxon>
        <taxon>Cytophagales</taxon>
        <taxon>Roseivirgaceae</taxon>
        <taxon>Roseivirga</taxon>
    </lineage>
</organism>
<dbReference type="OrthoDB" id="594406at2"/>